<dbReference type="EC" id="4.2.2.n1" evidence="2"/>
<sequence length="381" mass="41483">MKKLLTLAALAFVAGCATQNETSAPLSLTATSFDALAGWNREDFSSLLPVLRQNCHRVMQLPPETPLGGADELPYGREAGNWSAACAALETTTDARSYVQTWFQPYAVDGGAFYTGYFEPQIEASLTRGGPYQTPVYERPKDLVRTKATNGQMVTGRWDNGQFKPYYDRAQIDQGALDGQGLEIAWLKSPVDLFFLQIQGSGRLILPDGSQIRMSYDGKNGQPYVPLGRVLVQDNELASSAVSMDSIRGWLEAHPDRMMAMMERNPNYVFFRRDDGSLAQGATGAFGVPLTAGRSVAVDRSVIPFATPLWIETKLPDAKGQPAPWQHLVFAQDIGTDIKGAGRADLFTGWGAFAQYVAGNLHEGGRMVVLLPRPPADSSAP</sequence>
<dbReference type="GO" id="GO:0071555">
    <property type="term" value="P:cell wall organization"/>
    <property type="evidence" value="ECO:0007669"/>
    <property type="project" value="UniProtKB-KW"/>
</dbReference>
<evidence type="ECO:0000256" key="1">
    <source>
        <dbReference type="ARBA" id="ARBA00001420"/>
    </source>
</evidence>
<dbReference type="PANTHER" id="PTHR30124">
    <property type="entry name" value="MEMBRANE-BOUND LYTIC MUREIN TRANSGLYCOSYLASE A"/>
    <property type="match status" value="1"/>
</dbReference>
<keyword evidence="3" id="KW-0456">Lyase</keyword>
<dbReference type="GeneID" id="81473669"/>
<feature type="chain" id="PRO_5040258343" description="peptidoglycan lytic exotransglycosylase" evidence="6">
    <location>
        <begin position="20"/>
        <end position="381"/>
    </location>
</feature>
<dbReference type="InterPro" id="IPR026044">
    <property type="entry name" value="MltA"/>
</dbReference>
<keyword evidence="6" id="KW-0732">Signal</keyword>
<name>A0A9Q2IS88_GLUJA</name>
<dbReference type="Gene3D" id="2.40.240.50">
    <property type="entry name" value="Barwin-like endoglucanases"/>
    <property type="match status" value="1"/>
</dbReference>
<dbReference type="AlphaFoldDB" id="A0A9Q2IS88"/>
<evidence type="ECO:0000256" key="4">
    <source>
        <dbReference type="ARBA" id="ARBA00023316"/>
    </source>
</evidence>
<evidence type="ECO:0000256" key="3">
    <source>
        <dbReference type="ARBA" id="ARBA00023239"/>
    </source>
</evidence>
<reference evidence="8" key="2">
    <citation type="submission" date="2020-11" db="EMBL/GenBank/DDBJ databases">
        <title>Description of novel Gluconobacter species.</title>
        <authorList>
            <person name="Cleenwerck I."/>
            <person name="Cnockaert M."/>
            <person name="Borremans W."/>
            <person name="Wieme A.D."/>
            <person name="De Vuyst L."/>
            <person name="Vandamme P."/>
        </authorList>
    </citation>
    <scope>NUCLEOTIDE SEQUENCE</scope>
    <source>
        <strain evidence="8">R71697</strain>
    </source>
</reference>
<dbReference type="PANTHER" id="PTHR30124:SF0">
    <property type="entry name" value="MEMBRANE-BOUND LYTIC MUREIN TRANSGLYCOSYLASE A"/>
    <property type="match status" value="1"/>
</dbReference>
<dbReference type="RefSeq" id="WP_061931609.1">
    <property type="nucleotide sequence ID" value="NZ_JABCQN010000001.1"/>
</dbReference>
<feature type="signal peptide" evidence="6">
    <location>
        <begin position="1"/>
        <end position="19"/>
    </location>
</feature>
<dbReference type="Pfam" id="PF03562">
    <property type="entry name" value="MltA"/>
    <property type="match status" value="1"/>
</dbReference>
<evidence type="ECO:0000256" key="2">
    <source>
        <dbReference type="ARBA" id="ARBA00012587"/>
    </source>
</evidence>
<dbReference type="Proteomes" id="UP000661006">
    <property type="component" value="Unassembled WGS sequence"/>
</dbReference>
<dbReference type="GO" id="GO:0004553">
    <property type="term" value="F:hydrolase activity, hydrolyzing O-glycosyl compounds"/>
    <property type="evidence" value="ECO:0007669"/>
    <property type="project" value="InterPro"/>
</dbReference>
<dbReference type="GO" id="GO:0009254">
    <property type="term" value="P:peptidoglycan turnover"/>
    <property type="evidence" value="ECO:0007669"/>
    <property type="project" value="InterPro"/>
</dbReference>
<comment type="caution">
    <text evidence="8">The sequence shown here is derived from an EMBL/GenBank/DDBJ whole genome shotgun (WGS) entry which is preliminary data.</text>
</comment>
<dbReference type="SMART" id="SM00925">
    <property type="entry name" value="MltA"/>
    <property type="match status" value="1"/>
</dbReference>
<dbReference type="SUPFAM" id="SSF50685">
    <property type="entry name" value="Barwin-like endoglucanases"/>
    <property type="match status" value="1"/>
</dbReference>
<gene>
    <name evidence="8" type="ORF">HKD32_03100</name>
</gene>
<dbReference type="EMBL" id="JABCQN010000001">
    <property type="protein sequence ID" value="MBF0869849.1"/>
    <property type="molecule type" value="Genomic_DNA"/>
</dbReference>
<dbReference type="CDD" id="cd14668">
    <property type="entry name" value="mlta_B"/>
    <property type="match status" value="1"/>
</dbReference>
<proteinExistence type="predicted"/>
<dbReference type="GO" id="GO:0009253">
    <property type="term" value="P:peptidoglycan catabolic process"/>
    <property type="evidence" value="ECO:0007669"/>
    <property type="project" value="TreeGrafter"/>
</dbReference>
<dbReference type="Gene3D" id="2.40.40.10">
    <property type="entry name" value="RlpA-like domain"/>
    <property type="match status" value="1"/>
</dbReference>
<organism evidence="8 9">
    <name type="scientific">Gluconobacter japonicus</name>
    <dbReference type="NCBI Taxonomy" id="376620"/>
    <lineage>
        <taxon>Bacteria</taxon>
        <taxon>Pseudomonadati</taxon>
        <taxon>Pseudomonadota</taxon>
        <taxon>Alphaproteobacteria</taxon>
        <taxon>Acetobacterales</taxon>
        <taxon>Acetobacteraceae</taxon>
        <taxon>Gluconobacter</taxon>
    </lineage>
</organism>
<evidence type="ECO:0000313" key="8">
    <source>
        <dbReference type="EMBL" id="MBF0869849.1"/>
    </source>
</evidence>
<dbReference type="InterPro" id="IPR036908">
    <property type="entry name" value="RlpA-like_sf"/>
</dbReference>
<dbReference type="PROSITE" id="PS51257">
    <property type="entry name" value="PROKAR_LIPOPROTEIN"/>
    <property type="match status" value="1"/>
</dbReference>
<dbReference type="PIRSF" id="PIRSF019422">
    <property type="entry name" value="MltA"/>
    <property type="match status" value="1"/>
</dbReference>
<dbReference type="GO" id="GO:0019867">
    <property type="term" value="C:outer membrane"/>
    <property type="evidence" value="ECO:0007669"/>
    <property type="project" value="InterPro"/>
</dbReference>
<dbReference type="InterPro" id="IPR005300">
    <property type="entry name" value="MltA_B"/>
</dbReference>
<evidence type="ECO:0000256" key="5">
    <source>
        <dbReference type="ARBA" id="ARBA00030918"/>
    </source>
</evidence>
<comment type="catalytic activity">
    <reaction evidence="1">
        <text>Exolytic cleavage of the (1-&gt;4)-beta-glycosidic linkage between N-acetylmuramic acid (MurNAc) and N-acetylglucosamine (GlcNAc) residues in peptidoglycan, from either the reducing or the non-reducing ends of the peptidoglycan chains, with concomitant formation of a 1,6-anhydrobond in the MurNAc residue.</text>
        <dbReference type="EC" id="4.2.2.n1"/>
    </reaction>
</comment>
<dbReference type="InterPro" id="IPR010611">
    <property type="entry name" value="3D_dom"/>
</dbReference>
<keyword evidence="4" id="KW-0961">Cell wall biogenesis/degradation</keyword>
<evidence type="ECO:0000256" key="6">
    <source>
        <dbReference type="SAM" id="SignalP"/>
    </source>
</evidence>
<evidence type="ECO:0000259" key="7">
    <source>
        <dbReference type="SMART" id="SM00925"/>
    </source>
</evidence>
<accession>A0A9Q2IS88</accession>
<reference evidence="8" key="1">
    <citation type="submission" date="2020-04" db="EMBL/GenBank/DDBJ databases">
        <authorList>
            <person name="Sombolestani A."/>
        </authorList>
    </citation>
    <scope>NUCLEOTIDE SEQUENCE</scope>
    <source>
        <strain evidence="8">R71697</strain>
    </source>
</reference>
<dbReference type="CDD" id="cd14485">
    <property type="entry name" value="mltA_like_LT_A"/>
    <property type="match status" value="1"/>
</dbReference>
<feature type="domain" description="Lytic transglycosylase MltA" evidence="7">
    <location>
        <begin position="121"/>
        <end position="272"/>
    </location>
</feature>
<evidence type="ECO:0000313" key="9">
    <source>
        <dbReference type="Proteomes" id="UP000661006"/>
    </source>
</evidence>
<protein>
    <recommendedName>
        <fullName evidence="2">peptidoglycan lytic exotransglycosylase</fullName>
        <ecNumber evidence="2">4.2.2.n1</ecNumber>
    </recommendedName>
    <alternativeName>
        <fullName evidence="5">Murein hydrolase A</fullName>
    </alternativeName>
</protein>
<dbReference type="GO" id="GO:0008933">
    <property type="term" value="F:peptidoglycan lytic transglycosylase activity"/>
    <property type="evidence" value="ECO:0007669"/>
    <property type="project" value="TreeGrafter"/>
</dbReference>
<dbReference type="Pfam" id="PF06725">
    <property type="entry name" value="3D"/>
    <property type="match status" value="1"/>
</dbReference>